<dbReference type="FunFam" id="1.10.10.10:FF:000001">
    <property type="entry name" value="LysR family transcriptional regulator"/>
    <property type="match status" value="1"/>
</dbReference>
<proteinExistence type="inferred from homology"/>
<dbReference type="InterPro" id="IPR047788">
    <property type="entry name" value="LysR-like_Sec_metab"/>
</dbReference>
<organism evidence="6 7">
    <name type="scientific">Desulfatibacillum alkenivorans DSM 16219</name>
    <dbReference type="NCBI Taxonomy" id="1121393"/>
    <lineage>
        <taxon>Bacteria</taxon>
        <taxon>Pseudomonadati</taxon>
        <taxon>Thermodesulfobacteriota</taxon>
        <taxon>Desulfobacteria</taxon>
        <taxon>Desulfobacterales</taxon>
        <taxon>Desulfatibacillaceae</taxon>
        <taxon>Desulfatibacillum</taxon>
    </lineage>
</organism>
<dbReference type="CDD" id="cd08420">
    <property type="entry name" value="PBP2_CysL_like"/>
    <property type="match status" value="1"/>
</dbReference>
<dbReference type="InterPro" id="IPR036388">
    <property type="entry name" value="WH-like_DNA-bd_sf"/>
</dbReference>
<protein>
    <submittedName>
        <fullName evidence="6">Transcriptional regulator, LysR family</fullName>
    </submittedName>
</protein>
<dbReference type="InterPro" id="IPR005119">
    <property type="entry name" value="LysR_subst-bd"/>
</dbReference>
<evidence type="ECO:0000256" key="4">
    <source>
        <dbReference type="ARBA" id="ARBA00023163"/>
    </source>
</evidence>
<dbReference type="STRING" id="1121393.SAMN02745216_01322"/>
<gene>
    <name evidence="6" type="ORF">SAMN02745216_01322</name>
</gene>
<dbReference type="Gene3D" id="3.40.190.290">
    <property type="match status" value="1"/>
</dbReference>
<dbReference type="NCBIfam" id="NF040786">
    <property type="entry name" value="LysR_Sec_metab"/>
    <property type="match status" value="1"/>
</dbReference>
<dbReference type="Proteomes" id="UP000183994">
    <property type="component" value="Unassembled WGS sequence"/>
</dbReference>
<dbReference type="EMBL" id="FQZU01000005">
    <property type="protein sequence ID" value="SHJ25763.1"/>
    <property type="molecule type" value="Genomic_DNA"/>
</dbReference>
<evidence type="ECO:0000256" key="2">
    <source>
        <dbReference type="ARBA" id="ARBA00023015"/>
    </source>
</evidence>
<dbReference type="PROSITE" id="PS50931">
    <property type="entry name" value="HTH_LYSR"/>
    <property type="match status" value="1"/>
</dbReference>
<dbReference type="Gene3D" id="1.10.10.10">
    <property type="entry name" value="Winged helix-like DNA-binding domain superfamily/Winged helix DNA-binding domain"/>
    <property type="match status" value="1"/>
</dbReference>
<sequence length="304" mass="32905">MDLWQLHIFTKVVEMGSFSKAAQAVNLSQPTVSSHIKDLEDHLNCRLIDRLGRKASPTKGGELLYSFATRLLALRDEAQSAMSSFLGKPTGSLTIAGSNIPGCYVLPKVIGAFSKYYPDVSISLKIGDTRSVSEDVIAGAVEMGVVGALSPNKQLTQDKLMDDHLTLIVPASHPLAEKEAVSIKSIANEPFIIREQGSGTRKFFEKVLAEAGMGLDSLNISGQLGSTEAVREAIKAGLGVSIFSTRAVLGDLRCGALKSIEISDLDFRRSFYLVRHRQRTASPLCQYFCDFLTANAHDLAGEVE</sequence>
<dbReference type="InterPro" id="IPR000847">
    <property type="entry name" value="LysR_HTH_N"/>
</dbReference>
<dbReference type="SUPFAM" id="SSF46785">
    <property type="entry name" value="Winged helix' DNA-binding domain"/>
    <property type="match status" value="1"/>
</dbReference>
<keyword evidence="2" id="KW-0805">Transcription regulation</keyword>
<dbReference type="RefSeq" id="WP_073474276.1">
    <property type="nucleotide sequence ID" value="NZ_FQZU01000005.1"/>
</dbReference>
<evidence type="ECO:0000259" key="5">
    <source>
        <dbReference type="PROSITE" id="PS50931"/>
    </source>
</evidence>
<dbReference type="PANTHER" id="PTHR30126:SF64">
    <property type="entry name" value="HTH-TYPE TRANSCRIPTIONAL REGULATOR CITR"/>
    <property type="match status" value="1"/>
</dbReference>
<evidence type="ECO:0000313" key="7">
    <source>
        <dbReference type="Proteomes" id="UP000183994"/>
    </source>
</evidence>
<dbReference type="GO" id="GO:0000976">
    <property type="term" value="F:transcription cis-regulatory region binding"/>
    <property type="evidence" value="ECO:0007669"/>
    <property type="project" value="TreeGrafter"/>
</dbReference>
<dbReference type="PRINTS" id="PR00039">
    <property type="entry name" value="HTHLYSR"/>
</dbReference>
<evidence type="ECO:0000313" key="6">
    <source>
        <dbReference type="EMBL" id="SHJ25763.1"/>
    </source>
</evidence>
<name>A0A1M6HUA0_9BACT</name>
<dbReference type="OrthoDB" id="9808620at2"/>
<dbReference type="Pfam" id="PF03466">
    <property type="entry name" value="LysR_substrate"/>
    <property type="match status" value="1"/>
</dbReference>
<accession>A0A1M6HUA0</accession>
<dbReference type="GO" id="GO:0003700">
    <property type="term" value="F:DNA-binding transcription factor activity"/>
    <property type="evidence" value="ECO:0007669"/>
    <property type="project" value="InterPro"/>
</dbReference>
<dbReference type="AlphaFoldDB" id="A0A1M6HUA0"/>
<keyword evidence="7" id="KW-1185">Reference proteome</keyword>
<dbReference type="PANTHER" id="PTHR30126">
    <property type="entry name" value="HTH-TYPE TRANSCRIPTIONAL REGULATOR"/>
    <property type="match status" value="1"/>
</dbReference>
<dbReference type="Pfam" id="PF00126">
    <property type="entry name" value="HTH_1"/>
    <property type="match status" value="1"/>
</dbReference>
<evidence type="ECO:0000256" key="1">
    <source>
        <dbReference type="ARBA" id="ARBA00009437"/>
    </source>
</evidence>
<dbReference type="SUPFAM" id="SSF53850">
    <property type="entry name" value="Periplasmic binding protein-like II"/>
    <property type="match status" value="1"/>
</dbReference>
<keyword evidence="3" id="KW-0238">DNA-binding</keyword>
<feature type="domain" description="HTH lysR-type" evidence="5">
    <location>
        <begin position="1"/>
        <end position="58"/>
    </location>
</feature>
<dbReference type="InterPro" id="IPR036390">
    <property type="entry name" value="WH_DNA-bd_sf"/>
</dbReference>
<evidence type="ECO:0000256" key="3">
    <source>
        <dbReference type="ARBA" id="ARBA00023125"/>
    </source>
</evidence>
<keyword evidence="4" id="KW-0804">Transcription</keyword>
<comment type="similarity">
    <text evidence="1">Belongs to the LysR transcriptional regulatory family.</text>
</comment>
<reference evidence="7" key="1">
    <citation type="submission" date="2016-11" db="EMBL/GenBank/DDBJ databases">
        <authorList>
            <person name="Varghese N."/>
            <person name="Submissions S."/>
        </authorList>
    </citation>
    <scope>NUCLEOTIDE SEQUENCE [LARGE SCALE GENOMIC DNA]</scope>
    <source>
        <strain evidence="7">DSM 16219</strain>
    </source>
</reference>